<keyword evidence="3" id="KW-0813">Transport</keyword>
<dbReference type="PANTHER" id="PTHR43649">
    <property type="entry name" value="ARABINOSE-BINDING PROTEIN-RELATED"/>
    <property type="match status" value="1"/>
</dbReference>
<dbReference type="PANTHER" id="PTHR43649:SF31">
    <property type="entry name" value="SN-GLYCEROL-3-PHOSPHATE-BINDING PERIPLASMIC PROTEIN UGPB"/>
    <property type="match status" value="1"/>
</dbReference>
<dbReference type="AlphaFoldDB" id="A0A179B2Y7"/>
<evidence type="ECO:0000256" key="2">
    <source>
        <dbReference type="ARBA" id="ARBA00008520"/>
    </source>
</evidence>
<dbReference type="Gene3D" id="3.40.190.10">
    <property type="entry name" value="Periplasmic binding protein-like II"/>
    <property type="match status" value="1"/>
</dbReference>
<protein>
    <submittedName>
        <fullName evidence="6">ABC transporter substrate-binding protein</fullName>
    </submittedName>
</protein>
<feature type="chain" id="PRO_5038769810" evidence="5">
    <location>
        <begin position="27"/>
        <end position="445"/>
    </location>
</feature>
<dbReference type="OrthoDB" id="1650177at2"/>
<keyword evidence="4 5" id="KW-0732">Signal</keyword>
<dbReference type="Proteomes" id="UP000078368">
    <property type="component" value="Unassembled WGS sequence"/>
</dbReference>
<comment type="similarity">
    <text evidence="2">Belongs to the bacterial solute-binding protein 1 family.</text>
</comment>
<name>A0A179B2Y7_9ACTO</name>
<dbReference type="CDD" id="cd13585">
    <property type="entry name" value="PBP2_TMBP_like"/>
    <property type="match status" value="1"/>
</dbReference>
<gene>
    <name evidence="6" type="ORF">A4H34_02450</name>
</gene>
<dbReference type="InterPro" id="IPR050490">
    <property type="entry name" value="Bact_solute-bd_prot1"/>
</dbReference>
<dbReference type="EMBL" id="LVZK01000001">
    <property type="protein sequence ID" value="OAP86058.1"/>
    <property type="molecule type" value="Genomic_DNA"/>
</dbReference>
<reference evidence="6 7" key="1">
    <citation type="submission" date="2016-04" db="EMBL/GenBank/DDBJ databases">
        <title>Peptidophaga gingivicola gen. nov., sp. nov., isolated from human subgingival plaque.</title>
        <authorList>
            <person name="Beall C.J."/>
            <person name="Mokrzan E.M."/>
            <person name="Griffen A.L."/>
            <person name="Leys E.J."/>
        </authorList>
    </citation>
    <scope>NUCLEOTIDE SEQUENCE [LARGE SCALE GENOMIC DNA]</scope>
    <source>
        <strain evidence="6 7">BA112</strain>
    </source>
</reference>
<keyword evidence="7" id="KW-1185">Reference proteome</keyword>
<evidence type="ECO:0000256" key="1">
    <source>
        <dbReference type="ARBA" id="ARBA00004196"/>
    </source>
</evidence>
<accession>A0A179B2Y7</accession>
<dbReference type="STRING" id="1823756.A4H34_02450"/>
<dbReference type="GO" id="GO:0030313">
    <property type="term" value="C:cell envelope"/>
    <property type="evidence" value="ECO:0007669"/>
    <property type="project" value="UniProtKB-SubCell"/>
</dbReference>
<evidence type="ECO:0000256" key="3">
    <source>
        <dbReference type="ARBA" id="ARBA00022448"/>
    </source>
</evidence>
<comment type="caution">
    <text evidence="6">The sequence shown here is derived from an EMBL/GenBank/DDBJ whole genome shotgun (WGS) entry which is preliminary data.</text>
</comment>
<evidence type="ECO:0000256" key="5">
    <source>
        <dbReference type="SAM" id="SignalP"/>
    </source>
</evidence>
<organism evidence="6 7">
    <name type="scientific">Peptidiphaga gingivicola</name>
    <dbReference type="NCBI Taxonomy" id="2741497"/>
    <lineage>
        <taxon>Bacteria</taxon>
        <taxon>Bacillati</taxon>
        <taxon>Actinomycetota</taxon>
        <taxon>Actinomycetes</taxon>
        <taxon>Actinomycetales</taxon>
        <taxon>Actinomycetaceae</taxon>
        <taxon>Peptidiphaga</taxon>
    </lineage>
</organism>
<sequence length="445" mass="47908">MMPHGLFTRKKRKLAALAAAATLALAACSPTDSSSDSSDGTRVTFRVWDQEAAAAYRESFKEFRKKNPEIDVKVEVVSWNRYWDRLPLDISSGDMADVYWVNSSNYAQYADNGNLMDVEDAVGSDHEEWQKPVVDLYTRKGKLWGVPQLWDSIALYYNKDAVEAAGVDASDLTWAPDAGEGDTLLGAARKLTVDKSGRHPGEDGFDAKNIATYGFNAQADMQAVYLPFLAEAGGTYQASDGTFAFASPRGNNAFSYLVAMINAHRVAPPAADTNTNGDSTRDLFVKGKLALFQSGPYNLKEVADNAKGFKWGIAPMVAGPKGRISTVHGVAAVGNAKTKHKAATAKVLKWLGSAEGQLPLAERGVSFPGAVAAQSAFVDYWRKRNVDVSAFVEASRGTTTKPPVGPSVNAGTKAYTPLLLDTFLGSYPVPEGLKKAQEAGNKEMK</sequence>
<evidence type="ECO:0000256" key="4">
    <source>
        <dbReference type="ARBA" id="ARBA00022729"/>
    </source>
</evidence>
<dbReference type="Pfam" id="PF01547">
    <property type="entry name" value="SBP_bac_1"/>
    <property type="match status" value="1"/>
</dbReference>
<evidence type="ECO:0000313" key="7">
    <source>
        <dbReference type="Proteomes" id="UP000078368"/>
    </source>
</evidence>
<comment type="subcellular location">
    <subcellularLocation>
        <location evidence="1">Cell envelope</location>
    </subcellularLocation>
</comment>
<evidence type="ECO:0000313" key="6">
    <source>
        <dbReference type="EMBL" id="OAP86058.1"/>
    </source>
</evidence>
<feature type="signal peptide" evidence="5">
    <location>
        <begin position="1"/>
        <end position="26"/>
    </location>
</feature>
<dbReference type="RefSeq" id="WP_064230955.1">
    <property type="nucleotide sequence ID" value="NZ_LVZK01000001.1"/>
</dbReference>
<dbReference type="SUPFAM" id="SSF53850">
    <property type="entry name" value="Periplasmic binding protein-like II"/>
    <property type="match status" value="1"/>
</dbReference>
<dbReference type="InterPro" id="IPR006059">
    <property type="entry name" value="SBP"/>
</dbReference>
<proteinExistence type="inferred from homology"/>